<reference evidence="1 2" key="1">
    <citation type="submission" date="2014-07" db="EMBL/GenBank/DDBJ databases">
        <title>Porphyromonadaceae bacterium OUH 308042 = ATCC BAA-2681 = DSM 28342 draft genome.</title>
        <authorList>
            <person name="Sydenham T.V."/>
            <person name="Hasman H."/>
            <person name="Justensen U.S."/>
        </authorList>
    </citation>
    <scope>NUCLEOTIDE SEQUENCE [LARGE SCALE GENOMIC DNA]</scope>
    <source>
        <strain evidence="1 2">OUH 308042</strain>
    </source>
</reference>
<proteinExistence type="predicted"/>
<comment type="caution">
    <text evidence="1">The sequence shown here is derived from an EMBL/GenBank/DDBJ whole genome shotgun (WGS) entry which is preliminary data.</text>
</comment>
<accession>A0A0C3RFP2</accession>
<dbReference type="EMBL" id="JPIU01000040">
    <property type="protein sequence ID" value="KIO44124.1"/>
    <property type="molecule type" value="Genomic_DNA"/>
</dbReference>
<sequence length="64" mass="7519">MINSFSANKLDIMFSNNGRKNTNKSLAYNEFYKKVVLKNTILSILNRTVSNLQFKYYSLYSKKI</sequence>
<dbReference type="Proteomes" id="UP000031980">
    <property type="component" value="Unassembled WGS sequence"/>
</dbReference>
<name>A0A0C3RFP2_9PORP</name>
<protein>
    <submittedName>
        <fullName evidence="1">Uncharacterized protein</fullName>
    </submittedName>
</protein>
<evidence type="ECO:0000313" key="2">
    <source>
        <dbReference type="Proteomes" id="UP000031980"/>
    </source>
</evidence>
<organism evidence="1 2">
    <name type="scientific">Sanguibacteroides justesenii</name>
    <dbReference type="NCBI Taxonomy" id="1547597"/>
    <lineage>
        <taxon>Bacteria</taxon>
        <taxon>Pseudomonadati</taxon>
        <taxon>Bacteroidota</taxon>
        <taxon>Bacteroidia</taxon>
        <taxon>Bacteroidales</taxon>
        <taxon>Porphyromonadaceae</taxon>
        <taxon>Sanguibacteroides</taxon>
    </lineage>
</organism>
<gene>
    <name evidence="1" type="ORF">BA92_12170</name>
</gene>
<evidence type="ECO:0000313" key="1">
    <source>
        <dbReference type="EMBL" id="KIO44124.1"/>
    </source>
</evidence>
<keyword evidence="2" id="KW-1185">Reference proteome</keyword>
<dbReference type="AlphaFoldDB" id="A0A0C3RFP2"/>